<accession>A0A9W6GLN1</accession>
<sequence>MAVVKNYKYKGVPLTSGIAKYLIINNLESNKPYKTKEIKEIIVGIHLEAGGMPHEGKDVQRNVIKKALSILKLNGKAVNITQGNWKFDLGDRDDNFHQEVLKKKESLEKKKQKIDAFNLIEPKRIIGDITLEGFVYFYYYPEYKKSGKETWPCKIGSSKEKDYSRVIKQVGTGIPENPILEFVIFHEKYKELEKFIHYHFF</sequence>
<gene>
    <name evidence="1" type="ORF">PM10SUCC1_19390</name>
</gene>
<dbReference type="RefSeq" id="WP_281835588.1">
    <property type="nucleotide sequence ID" value="NZ_BSDY01000008.1"/>
</dbReference>
<name>A0A9W6GLN1_9FUSO</name>
<dbReference type="EMBL" id="BSDY01000008">
    <property type="protein sequence ID" value="GLI56425.1"/>
    <property type="molecule type" value="Genomic_DNA"/>
</dbReference>
<keyword evidence="2" id="KW-1185">Reference proteome</keyword>
<evidence type="ECO:0000313" key="1">
    <source>
        <dbReference type="EMBL" id="GLI56425.1"/>
    </source>
</evidence>
<dbReference type="Proteomes" id="UP001144471">
    <property type="component" value="Unassembled WGS sequence"/>
</dbReference>
<proteinExistence type="predicted"/>
<organism evidence="1 2">
    <name type="scientific">Propionigenium maris DSM 9537</name>
    <dbReference type="NCBI Taxonomy" id="1123000"/>
    <lineage>
        <taxon>Bacteria</taxon>
        <taxon>Fusobacteriati</taxon>
        <taxon>Fusobacteriota</taxon>
        <taxon>Fusobacteriia</taxon>
        <taxon>Fusobacteriales</taxon>
        <taxon>Fusobacteriaceae</taxon>
        <taxon>Propionigenium</taxon>
    </lineage>
</organism>
<evidence type="ECO:0000313" key="2">
    <source>
        <dbReference type="Proteomes" id="UP001144471"/>
    </source>
</evidence>
<dbReference type="AlphaFoldDB" id="A0A9W6GLN1"/>
<comment type="caution">
    <text evidence="1">The sequence shown here is derived from an EMBL/GenBank/DDBJ whole genome shotgun (WGS) entry which is preliminary data.</text>
</comment>
<protein>
    <submittedName>
        <fullName evidence="1">Uncharacterized protein</fullName>
    </submittedName>
</protein>
<reference evidence="1" key="1">
    <citation type="submission" date="2022-12" db="EMBL/GenBank/DDBJ databases">
        <title>Reference genome sequencing for broad-spectrum identification of bacterial and archaeal isolates by mass spectrometry.</title>
        <authorList>
            <person name="Sekiguchi Y."/>
            <person name="Tourlousse D.M."/>
        </authorList>
    </citation>
    <scope>NUCLEOTIDE SEQUENCE</scope>
    <source>
        <strain evidence="1">10succ1</strain>
    </source>
</reference>